<dbReference type="Proteomes" id="UP000288794">
    <property type="component" value="Unassembled WGS sequence"/>
</dbReference>
<organism evidence="3 4">
    <name type="scientific">[Pantoea] beijingensis</name>
    <dbReference type="NCBI Taxonomy" id="1324864"/>
    <lineage>
        <taxon>Bacteria</taxon>
        <taxon>Pseudomonadati</taxon>
        <taxon>Pseudomonadota</taxon>
        <taxon>Gammaproteobacteria</taxon>
        <taxon>Enterobacterales</taxon>
        <taxon>Erwiniaceae</taxon>
        <taxon>Erwinia</taxon>
    </lineage>
</organism>
<dbReference type="Pfam" id="PF00419">
    <property type="entry name" value="Fimbrial"/>
    <property type="match status" value="1"/>
</dbReference>
<reference evidence="3 4" key="1">
    <citation type="submission" date="2014-04" db="EMBL/GenBank/DDBJ databases">
        <title>Draft genome sequence of Pantoea beijingensis strain LMG 27579, an emerging pathogen to Pleurotus eryngii with potential industrial application.</title>
        <authorList>
            <person name="Xu F."/>
            <person name="Liu Y."/>
            <person name="Wang S."/>
            <person name="Yin Y."/>
            <person name="Ma Y."/>
            <person name="Zhao S."/>
            <person name="Rong C."/>
        </authorList>
    </citation>
    <scope>NUCLEOTIDE SEQUENCE [LARGE SCALE GENOMIC DNA]</scope>
    <source>
        <strain evidence="3 4">LMG 27579</strain>
    </source>
</reference>
<sequence length="175" mass="18889">MDKVTKFFLTYLFSFSAFAVDVTVHVNGGILTQSCNVSGQDLIKNVNFPDLDPKDFSQKGAVSAEESVSIHLENCTGNLNNITYKFSGEADDSDSSLLKVIGKGGATEGVLATGLAIEILNEKKKTIALNTVQALNEVITSATYTLNFYLRYKSTSSSIGPGDASSIVYLDIYYE</sequence>
<dbReference type="RefSeq" id="WP_128179124.1">
    <property type="nucleotide sequence ID" value="NZ_CP071409.1"/>
</dbReference>
<feature type="domain" description="Fimbrial-type adhesion" evidence="2">
    <location>
        <begin position="25"/>
        <end position="174"/>
    </location>
</feature>
<dbReference type="InterPro" id="IPR050263">
    <property type="entry name" value="Bact_Fimbrial_Adh_Pro"/>
</dbReference>
<feature type="signal peptide" evidence="1">
    <location>
        <begin position="1"/>
        <end position="19"/>
    </location>
</feature>
<keyword evidence="1" id="KW-0732">Signal</keyword>
<feature type="chain" id="PRO_5019126434" evidence="1">
    <location>
        <begin position="20"/>
        <end position="175"/>
    </location>
</feature>
<evidence type="ECO:0000256" key="1">
    <source>
        <dbReference type="SAM" id="SignalP"/>
    </source>
</evidence>
<dbReference type="InterPro" id="IPR036937">
    <property type="entry name" value="Adhesion_dom_fimbrial_sf"/>
</dbReference>
<dbReference type="SUPFAM" id="SSF49401">
    <property type="entry name" value="Bacterial adhesins"/>
    <property type="match status" value="1"/>
</dbReference>
<evidence type="ECO:0000259" key="2">
    <source>
        <dbReference type="Pfam" id="PF00419"/>
    </source>
</evidence>
<keyword evidence="4" id="KW-1185">Reference proteome</keyword>
<dbReference type="InterPro" id="IPR000259">
    <property type="entry name" value="Adhesion_dom_fimbrial"/>
</dbReference>
<comment type="caution">
    <text evidence="3">The sequence shown here is derived from an EMBL/GenBank/DDBJ whole genome shotgun (WGS) entry which is preliminary data.</text>
</comment>
<evidence type="ECO:0000313" key="3">
    <source>
        <dbReference type="EMBL" id="RWR01056.1"/>
    </source>
</evidence>
<dbReference type="PANTHER" id="PTHR33420">
    <property type="entry name" value="FIMBRIAL SUBUNIT ELFA-RELATED"/>
    <property type="match status" value="1"/>
</dbReference>
<dbReference type="GO" id="GO:0009289">
    <property type="term" value="C:pilus"/>
    <property type="evidence" value="ECO:0007669"/>
    <property type="project" value="InterPro"/>
</dbReference>
<dbReference type="AlphaFoldDB" id="A0A443IAX3"/>
<accession>A0A443IAX3</accession>
<dbReference type="Gene3D" id="2.60.40.1090">
    <property type="entry name" value="Fimbrial-type adhesion domain"/>
    <property type="match status" value="1"/>
</dbReference>
<name>A0A443IAX3_9GAMM</name>
<dbReference type="PANTHER" id="PTHR33420:SF5">
    <property type="entry name" value="FIMBRIAL SUBUNIT"/>
    <property type="match status" value="1"/>
</dbReference>
<dbReference type="GO" id="GO:0043709">
    <property type="term" value="P:cell adhesion involved in single-species biofilm formation"/>
    <property type="evidence" value="ECO:0007669"/>
    <property type="project" value="TreeGrafter"/>
</dbReference>
<protein>
    <submittedName>
        <fullName evidence="3">Fimbrial protein</fullName>
    </submittedName>
</protein>
<evidence type="ECO:0000313" key="4">
    <source>
        <dbReference type="Proteomes" id="UP000288794"/>
    </source>
</evidence>
<dbReference type="InterPro" id="IPR008966">
    <property type="entry name" value="Adhesion_dom_sf"/>
</dbReference>
<gene>
    <name evidence="3" type="ORF">ED28_16540</name>
</gene>
<dbReference type="PROSITE" id="PS51257">
    <property type="entry name" value="PROKAR_LIPOPROTEIN"/>
    <property type="match status" value="1"/>
</dbReference>
<proteinExistence type="predicted"/>
<dbReference type="EMBL" id="JMEE01000044">
    <property type="protein sequence ID" value="RWR01056.1"/>
    <property type="molecule type" value="Genomic_DNA"/>
</dbReference>